<organism evidence="1 2">
    <name type="scientific">Liquorilactobacillus nagelii</name>
    <dbReference type="NCBI Taxonomy" id="82688"/>
    <lineage>
        <taxon>Bacteria</taxon>
        <taxon>Bacillati</taxon>
        <taxon>Bacillota</taxon>
        <taxon>Bacilli</taxon>
        <taxon>Lactobacillales</taxon>
        <taxon>Lactobacillaceae</taxon>
        <taxon>Liquorilactobacillus</taxon>
    </lineage>
</organism>
<name>A0A3S6QU94_9LACO</name>
<dbReference type="Proteomes" id="UP000324497">
    <property type="component" value="Chromosome"/>
</dbReference>
<dbReference type="EMBL" id="CP018180">
    <property type="protein sequence ID" value="AUJ31633.1"/>
    <property type="molecule type" value="Genomic_DNA"/>
</dbReference>
<keyword evidence="2" id="KW-1185">Reference proteome</keyword>
<sequence length="68" mass="8026">MLVVVQLWTTVTEVTLGFLPAKQPYLEVPITLYQKVCLKYCQLWQCSKSKFNYMKNEALEEFVGEYKN</sequence>
<proteinExistence type="predicted"/>
<dbReference type="AlphaFoldDB" id="A0A3S6QU94"/>
<reference evidence="1 2" key="1">
    <citation type="submission" date="2016-11" db="EMBL/GenBank/DDBJ databases">
        <title>Interaction between Lactobacillus species and yeast in water kefir.</title>
        <authorList>
            <person name="Behr J."/>
            <person name="Xu D."/>
            <person name="Vogel R.F."/>
        </authorList>
    </citation>
    <scope>NUCLEOTIDE SEQUENCE [LARGE SCALE GENOMIC DNA]</scope>
    <source>
        <strain evidence="1 2">TMW 1.1827</strain>
    </source>
</reference>
<protein>
    <submittedName>
        <fullName evidence="1">Uncharacterized protein</fullName>
    </submittedName>
</protein>
<gene>
    <name evidence="1" type="ORF">BSQ50_03085</name>
</gene>
<evidence type="ECO:0000313" key="1">
    <source>
        <dbReference type="EMBL" id="AUJ31633.1"/>
    </source>
</evidence>
<accession>A0A3S6QU94</accession>
<dbReference type="KEGG" id="lng:BSQ50_03085"/>
<evidence type="ECO:0000313" key="2">
    <source>
        <dbReference type="Proteomes" id="UP000324497"/>
    </source>
</evidence>